<dbReference type="RefSeq" id="WP_124876415.1">
    <property type="nucleotide sequence ID" value="NZ_RQJO01000009.1"/>
</dbReference>
<gene>
    <name evidence="1" type="ORF">EHT25_17375</name>
</gene>
<dbReference type="Proteomes" id="UP000271925">
    <property type="component" value="Unassembled WGS sequence"/>
</dbReference>
<keyword evidence="2" id="KW-1185">Reference proteome</keyword>
<comment type="caution">
    <text evidence="1">The sequence shown here is derived from an EMBL/GenBank/DDBJ whole genome shotgun (WGS) entry which is preliminary data.</text>
</comment>
<dbReference type="EMBL" id="RQJO01000009">
    <property type="protein sequence ID" value="RRB02251.1"/>
    <property type="molecule type" value="Genomic_DNA"/>
</dbReference>
<dbReference type="PANTHER" id="PTHR37833">
    <property type="entry name" value="LIPOPROTEIN-RELATED"/>
    <property type="match status" value="1"/>
</dbReference>
<dbReference type="PANTHER" id="PTHR37833:SF1">
    <property type="entry name" value="SIGNAL PEPTIDE PROTEIN"/>
    <property type="match status" value="1"/>
</dbReference>
<proteinExistence type="predicted"/>
<dbReference type="Gene3D" id="2.60.40.10">
    <property type="entry name" value="Immunoglobulins"/>
    <property type="match status" value="1"/>
</dbReference>
<evidence type="ECO:0000313" key="1">
    <source>
        <dbReference type="EMBL" id="RRB02251.1"/>
    </source>
</evidence>
<dbReference type="PROSITE" id="PS51257">
    <property type="entry name" value="PROKAR_LIPOPROTEIN"/>
    <property type="match status" value="1"/>
</dbReference>
<dbReference type="Pfam" id="PF07610">
    <property type="entry name" value="DUF1573"/>
    <property type="match status" value="1"/>
</dbReference>
<dbReference type="AlphaFoldDB" id="A0A3P1BMG5"/>
<dbReference type="InterPro" id="IPR011467">
    <property type="entry name" value="DUF1573"/>
</dbReference>
<name>A0A3P1BMG5_9BACT</name>
<organism evidence="1 2">
    <name type="scientific">Larkinella rosea</name>
    <dbReference type="NCBI Taxonomy" id="2025312"/>
    <lineage>
        <taxon>Bacteria</taxon>
        <taxon>Pseudomonadati</taxon>
        <taxon>Bacteroidota</taxon>
        <taxon>Cytophagia</taxon>
        <taxon>Cytophagales</taxon>
        <taxon>Spirosomataceae</taxon>
        <taxon>Larkinella</taxon>
    </lineage>
</organism>
<evidence type="ECO:0000313" key="2">
    <source>
        <dbReference type="Proteomes" id="UP000271925"/>
    </source>
</evidence>
<dbReference type="OrthoDB" id="826619at2"/>
<sequence length="146" mass="15962">MKNLIMGLLLLAGAVACNQSQKDSKKELAGKMPKIVFADKGVYDFGDLTEGDTIARQFKFKNEGEFPLIINNIQASCGCTTPEWPKTPIEPGQESSIKVLFNSQGKRGVQNKTVTVYANTDPAYTELAFRVMVNPRADSSSVSRAK</sequence>
<reference evidence="1 2" key="1">
    <citation type="submission" date="2018-11" db="EMBL/GenBank/DDBJ databases">
        <authorList>
            <person name="Zhou Z."/>
            <person name="Wang G."/>
        </authorList>
    </citation>
    <scope>NUCLEOTIDE SEQUENCE [LARGE SCALE GENOMIC DNA]</scope>
    <source>
        <strain evidence="1 2">KCTC52004</strain>
    </source>
</reference>
<dbReference type="InterPro" id="IPR013783">
    <property type="entry name" value="Ig-like_fold"/>
</dbReference>
<accession>A0A3P1BMG5</accession>
<protein>
    <submittedName>
        <fullName evidence="1">DUF1573 domain-containing protein</fullName>
    </submittedName>
</protein>